<proteinExistence type="predicted"/>
<evidence type="ECO:0000313" key="2">
    <source>
        <dbReference type="Proteomes" id="UP000008062"/>
    </source>
</evidence>
<dbReference type="EMBL" id="CM001204">
    <property type="protein sequence ID" value="EGP84609.1"/>
    <property type="molecule type" value="Genomic_DNA"/>
</dbReference>
<dbReference type="RefSeq" id="XP_003849633.1">
    <property type="nucleotide sequence ID" value="XM_003849585.1"/>
</dbReference>
<name>F9XJN4_ZYMTI</name>
<evidence type="ECO:0000313" key="1">
    <source>
        <dbReference type="EMBL" id="EGP84609.1"/>
    </source>
</evidence>
<dbReference type="AlphaFoldDB" id="F9XJN4"/>
<feature type="non-terminal residue" evidence="1">
    <location>
        <position position="52"/>
    </location>
</feature>
<gene>
    <name evidence="1" type="ORF">MYCGRDRAFT_82188</name>
</gene>
<reference evidence="1 2" key="1">
    <citation type="journal article" date="2011" name="PLoS Genet.">
        <title>Finished genome of the fungal wheat pathogen Mycosphaerella graminicola reveals dispensome structure, chromosome plasticity, and stealth pathogenesis.</title>
        <authorList>
            <person name="Goodwin S.B."/>
            <person name="Ben M'barek S."/>
            <person name="Dhillon B."/>
            <person name="Wittenberg A.H.J."/>
            <person name="Crane C.F."/>
            <person name="Hane J.K."/>
            <person name="Foster A.J."/>
            <person name="Van der Lee T.A.J."/>
            <person name="Grimwood J."/>
            <person name="Aerts A."/>
            <person name="Antoniw J."/>
            <person name="Bailey A."/>
            <person name="Bluhm B."/>
            <person name="Bowler J."/>
            <person name="Bristow J."/>
            <person name="van der Burgt A."/>
            <person name="Canto-Canche B."/>
            <person name="Churchill A.C.L."/>
            <person name="Conde-Ferraez L."/>
            <person name="Cools H.J."/>
            <person name="Coutinho P.M."/>
            <person name="Csukai M."/>
            <person name="Dehal P."/>
            <person name="De Wit P."/>
            <person name="Donzelli B."/>
            <person name="van de Geest H.C."/>
            <person name="van Ham R.C.H.J."/>
            <person name="Hammond-Kosack K.E."/>
            <person name="Henrissat B."/>
            <person name="Kilian A."/>
            <person name="Kobayashi A.K."/>
            <person name="Koopmann E."/>
            <person name="Kourmpetis Y."/>
            <person name="Kuzniar A."/>
            <person name="Lindquist E."/>
            <person name="Lombard V."/>
            <person name="Maliepaard C."/>
            <person name="Martins N."/>
            <person name="Mehrabi R."/>
            <person name="Nap J.P.H."/>
            <person name="Ponomarenko A."/>
            <person name="Rudd J.J."/>
            <person name="Salamov A."/>
            <person name="Schmutz J."/>
            <person name="Schouten H.J."/>
            <person name="Shapiro H."/>
            <person name="Stergiopoulos I."/>
            <person name="Torriani S.F.F."/>
            <person name="Tu H."/>
            <person name="de Vries R.P."/>
            <person name="Waalwijk C."/>
            <person name="Ware S.B."/>
            <person name="Wiebenga A."/>
            <person name="Zwiers L.-H."/>
            <person name="Oliver R.P."/>
            <person name="Grigoriev I.V."/>
            <person name="Kema G.H.J."/>
        </authorList>
    </citation>
    <scope>NUCLEOTIDE SEQUENCE [LARGE SCALE GENOMIC DNA]</scope>
    <source>
        <strain evidence="2">CBS 115943 / IPO323</strain>
    </source>
</reference>
<keyword evidence="2" id="KW-1185">Reference proteome</keyword>
<protein>
    <submittedName>
        <fullName evidence="1">Uncharacterized protein</fullName>
    </submittedName>
</protein>
<dbReference type="HOGENOM" id="CLU_3093300_0_0_1"/>
<dbReference type="Proteomes" id="UP000008062">
    <property type="component" value="Chromosome 9"/>
</dbReference>
<dbReference type="KEGG" id="ztr:MYCGRDRAFT_82188"/>
<sequence length="52" mass="6117">MLRVRTRSRNLWRNTMLATRRTQLRISRAMRLLGSHNSSSRRLSKAMAVMTS</sequence>
<accession>F9XJN4</accession>
<dbReference type="GeneID" id="13402283"/>
<organism evidence="1 2">
    <name type="scientific">Zymoseptoria tritici (strain CBS 115943 / IPO323)</name>
    <name type="common">Speckled leaf blotch fungus</name>
    <name type="synonym">Septoria tritici</name>
    <dbReference type="NCBI Taxonomy" id="336722"/>
    <lineage>
        <taxon>Eukaryota</taxon>
        <taxon>Fungi</taxon>
        <taxon>Dikarya</taxon>
        <taxon>Ascomycota</taxon>
        <taxon>Pezizomycotina</taxon>
        <taxon>Dothideomycetes</taxon>
        <taxon>Dothideomycetidae</taxon>
        <taxon>Mycosphaerellales</taxon>
        <taxon>Mycosphaerellaceae</taxon>
        <taxon>Zymoseptoria</taxon>
    </lineage>
</organism>
<dbReference type="InParanoid" id="F9XJN4"/>